<organism evidence="2 3">
    <name type="scientific">Papaver atlanticum</name>
    <dbReference type="NCBI Taxonomy" id="357466"/>
    <lineage>
        <taxon>Eukaryota</taxon>
        <taxon>Viridiplantae</taxon>
        <taxon>Streptophyta</taxon>
        <taxon>Embryophyta</taxon>
        <taxon>Tracheophyta</taxon>
        <taxon>Spermatophyta</taxon>
        <taxon>Magnoliopsida</taxon>
        <taxon>Ranunculales</taxon>
        <taxon>Papaveraceae</taxon>
        <taxon>Papaveroideae</taxon>
        <taxon>Papaver</taxon>
    </lineage>
</organism>
<proteinExistence type="predicted"/>
<keyword evidence="3" id="KW-1185">Reference proteome</keyword>
<dbReference type="AlphaFoldDB" id="A0AAD4XA32"/>
<reference evidence="2" key="1">
    <citation type="submission" date="2022-04" db="EMBL/GenBank/DDBJ databases">
        <title>A functionally conserved STORR gene fusion in Papaver species that diverged 16.8 million years ago.</title>
        <authorList>
            <person name="Catania T."/>
        </authorList>
    </citation>
    <scope>NUCLEOTIDE SEQUENCE</scope>
    <source>
        <strain evidence="2">S-188037</strain>
    </source>
</reference>
<dbReference type="Proteomes" id="UP001202328">
    <property type="component" value="Unassembled WGS sequence"/>
</dbReference>
<gene>
    <name evidence="2" type="ORF">MKW98_019499</name>
</gene>
<comment type="caution">
    <text evidence="2">The sequence shown here is derived from an EMBL/GenBank/DDBJ whole genome shotgun (WGS) entry which is preliminary data.</text>
</comment>
<evidence type="ECO:0000256" key="1">
    <source>
        <dbReference type="SAM" id="MobiDB-lite"/>
    </source>
</evidence>
<protein>
    <submittedName>
        <fullName evidence="2">Uncharacterized protein</fullName>
    </submittedName>
</protein>
<sequence length="152" mass="17341">MVGITGNGEEVIVRTISFNRKDGEIIVRNVSFKKTDNLESNSQSDGSDTKIVMEESTRFKNWERNKLTLKTVFLFKNPFIDNDDSYYFSFTSRNKDEGSVDKKTKSPSFPEPEVMYSPRPLSELDAAAVKLQKLRSFGYFSINPAVESTRLC</sequence>
<dbReference type="EMBL" id="JAJJMB010012638">
    <property type="protein sequence ID" value="KAI3874926.1"/>
    <property type="molecule type" value="Genomic_DNA"/>
</dbReference>
<evidence type="ECO:0000313" key="2">
    <source>
        <dbReference type="EMBL" id="KAI3874926.1"/>
    </source>
</evidence>
<evidence type="ECO:0000313" key="3">
    <source>
        <dbReference type="Proteomes" id="UP001202328"/>
    </source>
</evidence>
<feature type="region of interest" description="Disordered" evidence="1">
    <location>
        <begin position="92"/>
        <end position="114"/>
    </location>
</feature>
<feature type="compositionally biased region" description="Basic and acidic residues" evidence="1">
    <location>
        <begin position="93"/>
        <end position="104"/>
    </location>
</feature>
<accession>A0AAD4XA32</accession>
<name>A0AAD4XA32_9MAGN</name>